<feature type="transmembrane region" description="Helical" evidence="1">
    <location>
        <begin position="107"/>
        <end position="130"/>
    </location>
</feature>
<dbReference type="PANTHER" id="PTHR35041:SF3">
    <property type="entry name" value="FORMYLMETHIONINE DEFORMYLASE-LIKE PROTEIN"/>
    <property type="match status" value="1"/>
</dbReference>
<name>A0A6A5V313_9PLEO</name>
<organism evidence="2 3">
    <name type="scientific">Bimuria novae-zelandiae CBS 107.79</name>
    <dbReference type="NCBI Taxonomy" id="1447943"/>
    <lineage>
        <taxon>Eukaryota</taxon>
        <taxon>Fungi</taxon>
        <taxon>Dikarya</taxon>
        <taxon>Ascomycota</taxon>
        <taxon>Pezizomycotina</taxon>
        <taxon>Dothideomycetes</taxon>
        <taxon>Pleosporomycetidae</taxon>
        <taxon>Pleosporales</taxon>
        <taxon>Massarineae</taxon>
        <taxon>Didymosphaeriaceae</taxon>
        <taxon>Bimuria</taxon>
    </lineage>
</organism>
<evidence type="ECO:0000256" key="1">
    <source>
        <dbReference type="SAM" id="Phobius"/>
    </source>
</evidence>
<keyword evidence="3" id="KW-1185">Reference proteome</keyword>
<keyword evidence="1" id="KW-0812">Transmembrane</keyword>
<dbReference type="AlphaFoldDB" id="A0A6A5V313"/>
<dbReference type="OrthoDB" id="5340195at2759"/>
<keyword evidence="1" id="KW-1133">Transmembrane helix</keyword>
<dbReference type="PANTHER" id="PTHR35041">
    <property type="entry name" value="MEDIATOR OF RNA POLYMERASE II TRANSCRIPTION SUBUNIT 1"/>
    <property type="match status" value="1"/>
</dbReference>
<protein>
    <submittedName>
        <fullName evidence="2">Uncharacterized protein</fullName>
    </submittedName>
</protein>
<evidence type="ECO:0000313" key="2">
    <source>
        <dbReference type="EMBL" id="KAF1971258.1"/>
    </source>
</evidence>
<evidence type="ECO:0000313" key="3">
    <source>
        <dbReference type="Proteomes" id="UP000800036"/>
    </source>
</evidence>
<reference evidence="2" key="1">
    <citation type="journal article" date="2020" name="Stud. Mycol.">
        <title>101 Dothideomycetes genomes: a test case for predicting lifestyles and emergence of pathogens.</title>
        <authorList>
            <person name="Haridas S."/>
            <person name="Albert R."/>
            <person name="Binder M."/>
            <person name="Bloem J."/>
            <person name="Labutti K."/>
            <person name="Salamov A."/>
            <person name="Andreopoulos B."/>
            <person name="Baker S."/>
            <person name="Barry K."/>
            <person name="Bills G."/>
            <person name="Bluhm B."/>
            <person name="Cannon C."/>
            <person name="Castanera R."/>
            <person name="Culley D."/>
            <person name="Daum C."/>
            <person name="Ezra D."/>
            <person name="Gonzalez J."/>
            <person name="Henrissat B."/>
            <person name="Kuo A."/>
            <person name="Liang C."/>
            <person name="Lipzen A."/>
            <person name="Lutzoni F."/>
            <person name="Magnuson J."/>
            <person name="Mondo S."/>
            <person name="Nolan M."/>
            <person name="Ohm R."/>
            <person name="Pangilinan J."/>
            <person name="Park H.-J."/>
            <person name="Ramirez L."/>
            <person name="Alfaro M."/>
            <person name="Sun H."/>
            <person name="Tritt A."/>
            <person name="Yoshinaga Y."/>
            <person name="Zwiers L.-H."/>
            <person name="Turgeon B."/>
            <person name="Goodwin S."/>
            <person name="Spatafora J."/>
            <person name="Crous P."/>
            <person name="Grigoriev I."/>
        </authorList>
    </citation>
    <scope>NUCLEOTIDE SEQUENCE</scope>
    <source>
        <strain evidence="2">CBS 107.79</strain>
    </source>
</reference>
<dbReference type="EMBL" id="ML976694">
    <property type="protein sequence ID" value="KAF1971258.1"/>
    <property type="molecule type" value="Genomic_DNA"/>
</dbReference>
<accession>A0A6A5V313</accession>
<keyword evidence="1" id="KW-0472">Membrane</keyword>
<dbReference type="Proteomes" id="UP000800036">
    <property type="component" value="Unassembled WGS sequence"/>
</dbReference>
<feature type="transmembrane region" description="Helical" evidence="1">
    <location>
        <begin position="36"/>
        <end position="59"/>
    </location>
</feature>
<proteinExistence type="predicted"/>
<sequence length="639" mass="72283">MILSFVIGIALAIGQHLLYSSLHHKVEEDEGQKVKWVLYGRALAYFSKVAFGMTCIMVYRQRIWTTFRKQALTVLSIDQLFLATEDPSLFLNWEAINLAPLATIMALVIWLIPVATIIFSPGALTFGWYFEVDNAQLMVPTLNFARESTVDWRDPNIMPDGTKKQSLMFYNTTDTQGKQPGFFDYYDQPSFAADRVTQMNALSLTETPLNRPDARQKSCGGNFNCTYTTTFIAPGYKCEELATSSADNAKLDELGAPFNTSMLIPEGKNVYFADVEEGDYTKPQDSRITIPGGIPGPEVDKNSLGVFKSEPILWIGYSVNSTEPLDDDSPFRQNWTHRFDQHIFRCIHYETNYTVKWNYTDSFYKSTIIEQKPLSPVVNTTFSQRSDGSPNWEIPVPFENYVSPRDTQRYKKVAAYHTIGQSMRKFLKGSIEMDAPIPGPSYTRVRSDIQQTRLVSNSTSLPMNDLPDKLQSFYNNMVLSLFSAPQMLVVDREQVLVNRTRFQSTFIYDAKKLWACYSPVILATLIILIVGAWDIVKDGTTFSVGFSRIMVTTRNTTLDDISRGACLGNDPFPLELMHTRLKFGVLNEPTEEYMGVEALPGIGHCAFGVPSELSPIRRGQPYAGLAQRENKRFTKEKVD</sequence>
<gene>
    <name evidence="2" type="ORF">BU23DRAFT_471246</name>
</gene>